<dbReference type="AlphaFoldDB" id="A0A9X2EEF6"/>
<evidence type="ECO:0000313" key="2">
    <source>
        <dbReference type="EMBL" id="MCM6777945.1"/>
    </source>
</evidence>
<feature type="domain" description="DUF7172" evidence="1">
    <location>
        <begin position="5"/>
        <end position="202"/>
    </location>
</feature>
<gene>
    <name evidence="2" type="ORF">NDR86_31115</name>
</gene>
<evidence type="ECO:0000313" key="3">
    <source>
        <dbReference type="Proteomes" id="UP001139157"/>
    </source>
</evidence>
<sequence>MTFPCVDTTFFDVPGGVLSPKRQWQWQHRASATGGGATFTPANNAAGTTLFTVQAAWTNTTGVSQRVYAVMTQGPVRYVLDGLKHMFIRYQWGTSSGVAPADPTLTEESRVRGYPDFGSANATPSGPVAAIFVLLEDRQPTASVPIGDLITLPTGQTMKARVQVSWATSAWGIDWYTPAWGDPVPNRVGKVGPVRVDLFSVPMIP</sequence>
<evidence type="ECO:0000259" key="1">
    <source>
        <dbReference type="Pfam" id="PF23787"/>
    </source>
</evidence>
<dbReference type="EMBL" id="JAMRXG010000018">
    <property type="protein sequence ID" value="MCM6777945.1"/>
    <property type="molecule type" value="Genomic_DNA"/>
</dbReference>
<dbReference type="Pfam" id="PF23787">
    <property type="entry name" value="DUF7172"/>
    <property type="match status" value="1"/>
</dbReference>
<comment type="caution">
    <text evidence="2">The sequence shown here is derived from an EMBL/GenBank/DDBJ whole genome shotgun (WGS) entry which is preliminary data.</text>
</comment>
<reference evidence="2" key="1">
    <citation type="submission" date="2022-06" db="EMBL/GenBank/DDBJ databases">
        <title>Novel species in genus nocardia.</title>
        <authorList>
            <person name="Li F."/>
        </authorList>
    </citation>
    <scope>NUCLEOTIDE SEQUENCE</scope>
    <source>
        <strain evidence="2">CDC141</strain>
    </source>
</reference>
<name>A0A9X2EEF6_9NOCA</name>
<protein>
    <recommendedName>
        <fullName evidence="1">DUF7172 domain-containing protein</fullName>
    </recommendedName>
</protein>
<keyword evidence="3" id="KW-1185">Reference proteome</keyword>
<organism evidence="2 3">
    <name type="scientific">Nocardia pulmonis</name>
    <dbReference type="NCBI Taxonomy" id="2951408"/>
    <lineage>
        <taxon>Bacteria</taxon>
        <taxon>Bacillati</taxon>
        <taxon>Actinomycetota</taxon>
        <taxon>Actinomycetes</taxon>
        <taxon>Mycobacteriales</taxon>
        <taxon>Nocardiaceae</taxon>
        <taxon>Nocardia</taxon>
    </lineage>
</organism>
<dbReference type="InterPro" id="IPR055596">
    <property type="entry name" value="DUF7172"/>
</dbReference>
<proteinExistence type="predicted"/>
<dbReference type="Proteomes" id="UP001139157">
    <property type="component" value="Unassembled WGS sequence"/>
</dbReference>
<accession>A0A9X2EEF6</accession>
<dbReference type="RefSeq" id="WP_251917407.1">
    <property type="nucleotide sequence ID" value="NZ_JAMRXG010000018.1"/>
</dbReference>